<evidence type="ECO:0000313" key="3">
    <source>
        <dbReference type="Proteomes" id="UP000622610"/>
    </source>
</evidence>
<dbReference type="EMBL" id="BMDT01000015">
    <property type="protein sequence ID" value="GGI66700.1"/>
    <property type="molecule type" value="Genomic_DNA"/>
</dbReference>
<reference evidence="2" key="1">
    <citation type="journal article" date="2014" name="Int. J. Syst. Evol. Microbiol.">
        <title>Complete genome sequence of Corynebacterium casei LMG S-19264T (=DSM 44701T), isolated from a smear-ripened cheese.</title>
        <authorList>
            <consortium name="US DOE Joint Genome Institute (JGI-PGF)"/>
            <person name="Walter F."/>
            <person name="Albersmeier A."/>
            <person name="Kalinowski J."/>
            <person name="Ruckert C."/>
        </authorList>
    </citation>
    <scope>NUCLEOTIDE SEQUENCE</scope>
    <source>
        <strain evidence="2">CCM 8433</strain>
    </source>
</reference>
<keyword evidence="3" id="KW-1185">Reference proteome</keyword>
<dbReference type="InterPro" id="IPR049725">
    <property type="entry name" value="STM3845-like"/>
</dbReference>
<name>A0A917JGA2_9ENTE</name>
<dbReference type="RefSeq" id="WP_188368522.1">
    <property type="nucleotide sequence ID" value="NZ_BMDT01000015.1"/>
</dbReference>
<dbReference type="Gene3D" id="3.40.50.450">
    <property type="match status" value="1"/>
</dbReference>
<proteinExistence type="predicted"/>
<gene>
    <name evidence="2" type="ORF">GCM10011482_23540</name>
</gene>
<keyword evidence="1" id="KW-1133">Transmembrane helix</keyword>
<evidence type="ECO:0000256" key="1">
    <source>
        <dbReference type="SAM" id="Phobius"/>
    </source>
</evidence>
<feature type="transmembrane region" description="Helical" evidence="1">
    <location>
        <begin position="180"/>
        <end position="204"/>
    </location>
</feature>
<protein>
    <submittedName>
        <fullName evidence="2">Uncharacterized protein</fullName>
    </submittedName>
</protein>
<keyword evidence="1" id="KW-0472">Membrane</keyword>
<dbReference type="NCBIfam" id="NF038232">
    <property type="entry name" value="STM3845_fam"/>
    <property type="match status" value="1"/>
</dbReference>
<keyword evidence="1" id="KW-0812">Transmembrane</keyword>
<reference evidence="2" key="2">
    <citation type="submission" date="2020-09" db="EMBL/GenBank/DDBJ databases">
        <authorList>
            <person name="Sun Q."/>
            <person name="Sedlacek I."/>
        </authorList>
    </citation>
    <scope>NUCLEOTIDE SEQUENCE</scope>
    <source>
        <strain evidence="2">CCM 8433</strain>
    </source>
</reference>
<comment type="caution">
    <text evidence="2">The sequence shown here is derived from an EMBL/GenBank/DDBJ whole genome shotgun (WGS) entry which is preliminary data.</text>
</comment>
<dbReference type="Proteomes" id="UP000622610">
    <property type="component" value="Unassembled WGS sequence"/>
</dbReference>
<accession>A0A917JGA2</accession>
<sequence>MSEKIILRNSTKYQLIKIIEIFENLAENMTNIFLCGGASYKNNISFRDKLNDYLASKKNSNVRVFYPEELFISLMNTDKKQNMLDLENFLVHNSDVVCIIAESVGSFVELGAFVNNEVTKEKVVALVEKKYQRTKSFLMLGPIDMLQKHNKDSVIFYKVDEVEKIGNELLNLIKYRRQKLWFSGLKLDTIVGMSYYVLLVLYFYERVSFSTLKKYVEFALNFSNIKLEYSVDILLKASLKLLFKEKQIIKNANHTYSLSLKGIVDIRNILGVETLSDFGNKKRLRIHTDARLYDELKFDIMRNRYYS</sequence>
<dbReference type="AlphaFoldDB" id="A0A917JGA2"/>
<organism evidence="2 3">
    <name type="scientific">Enterococcus alcedinis</name>
    <dbReference type="NCBI Taxonomy" id="1274384"/>
    <lineage>
        <taxon>Bacteria</taxon>
        <taxon>Bacillati</taxon>
        <taxon>Bacillota</taxon>
        <taxon>Bacilli</taxon>
        <taxon>Lactobacillales</taxon>
        <taxon>Enterococcaceae</taxon>
        <taxon>Enterococcus</taxon>
    </lineage>
</organism>
<evidence type="ECO:0000313" key="2">
    <source>
        <dbReference type="EMBL" id="GGI66700.1"/>
    </source>
</evidence>